<feature type="domain" description="Radical SAM core" evidence="8">
    <location>
        <begin position="49"/>
        <end position="273"/>
    </location>
</feature>
<evidence type="ECO:0000256" key="5">
    <source>
        <dbReference type="ARBA" id="ARBA00023004"/>
    </source>
</evidence>
<dbReference type="InterPro" id="IPR023858">
    <property type="entry name" value="HcgA-like"/>
</dbReference>
<dbReference type="AlphaFoldDB" id="A0A126QY65"/>
<dbReference type="SUPFAM" id="SSF102114">
    <property type="entry name" value="Radical SAM enzymes"/>
    <property type="match status" value="1"/>
</dbReference>
<dbReference type="InterPro" id="IPR007197">
    <property type="entry name" value="rSAM"/>
</dbReference>
<dbReference type="RefSeq" id="WP_067145432.1">
    <property type="nucleotide sequence ID" value="NZ_CP014265.1"/>
</dbReference>
<dbReference type="PATRIC" id="fig|294671.3.peg.194"/>
<dbReference type="InterPro" id="IPR010722">
    <property type="entry name" value="BATS_dom"/>
</dbReference>
<dbReference type="Proteomes" id="UP000066376">
    <property type="component" value="Chromosome"/>
</dbReference>
<comment type="cofactor">
    <cofactor evidence="1">
        <name>[4Fe-4S] cluster</name>
        <dbReference type="ChEBI" id="CHEBI:49883"/>
    </cofactor>
</comment>
<evidence type="ECO:0000256" key="4">
    <source>
        <dbReference type="ARBA" id="ARBA00022723"/>
    </source>
</evidence>
<organism evidence="9 10">
    <name type="scientific">Methanobrevibacter olleyae</name>
    <dbReference type="NCBI Taxonomy" id="294671"/>
    <lineage>
        <taxon>Archaea</taxon>
        <taxon>Methanobacteriati</taxon>
        <taxon>Methanobacteriota</taxon>
        <taxon>Methanomada group</taxon>
        <taxon>Methanobacteria</taxon>
        <taxon>Methanobacteriales</taxon>
        <taxon>Methanobacteriaceae</taxon>
        <taxon>Methanobrevibacter</taxon>
    </lineage>
</organism>
<evidence type="ECO:0000259" key="8">
    <source>
        <dbReference type="PROSITE" id="PS51918"/>
    </source>
</evidence>
<evidence type="ECO:0000313" key="10">
    <source>
        <dbReference type="Proteomes" id="UP000066376"/>
    </source>
</evidence>
<dbReference type="SMART" id="SM00876">
    <property type="entry name" value="BATS"/>
    <property type="match status" value="1"/>
</dbReference>
<dbReference type="Gene3D" id="3.20.20.70">
    <property type="entry name" value="Aldolase class I"/>
    <property type="match status" value="1"/>
</dbReference>
<dbReference type="PANTHER" id="PTHR22976">
    <property type="entry name" value="BIOTIN SYNTHASE"/>
    <property type="match status" value="1"/>
</dbReference>
<dbReference type="EMBL" id="CP014265">
    <property type="protein sequence ID" value="AMK14754.1"/>
    <property type="molecule type" value="Genomic_DNA"/>
</dbReference>
<keyword evidence="10" id="KW-1185">Reference proteome</keyword>
<reference evidence="10" key="2">
    <citation type="submission" date="2016-02" db="EMBL/GenBank/DDBJ databases">
        <title>The draft genome sequence of the rumen methanogen Methanobrevibacter olleyae YLM1.</title>
        <authorList>
            <consortium name="New Zealand Agricultural Greenhouse Gas Research Centre/Pastoral Greenhouse Gas Research Consortium"/>
            <person name="Kelly W.J."/>
            <person name="Li D."/>
            <person name="Lambie S.C."/>
            <person name="Attwood G.T."/>
            <person name="Altermann E."/>
            <person name="Leahy S.C."/>
        </authorList>
    </citation>
    <scope>NUCLEOTIDE SEQUENCE [LARGE SCALE GENOMIC DNA]</scope>
    <source>
        <strain evidence="10">YLM1</strain>
    </source>
</reference>
<accession>A0A126QY65</accession>
<dbReference type="SFLD" id="SFLDG01060">
    <property type="entry name" value="BATS_domain_containing"/>
    <property type="match status" value="1"/>
</dbReference>
<dbReference type="STRING" id="294671.YLM1_0194"/>
<keyword evidence="5" id="KW-0408">Iron</keyword>
<evidence type="ECO:0000256" key="7">
    <source>
        <dbReference type="ARBA" id="ARBA00034078"/>
    </source>
</evidence>
<comment type="cofactor">
    <cofactor evidence="7">
        <name>[2Fe-2S] cluster</name>
        <dbReference type="ChEBI" id="CHEBI:190135"/>
    </cofactor>
</comment>
<dbReference type="InterPro" id="IPR058240">
    <property type="entry name" value="rSAM_sf"/>
</dbReference>
<dbReference type="GO" id="GO:0009102">
    <property type="term" value="P:biotin biosynthetic process"/>
    <property type="evidence" value="ECO:0007669"/>
    <property type="project" value="InterPro"/>
</dbReference>
<evidence type="ECO:0000256" key="3">
    <source>
        <dbReference type="ARBA" id="ARBA00022691"/>
    </source>
</evidence>
<dbReference type="PANTHER" id="PTHR22976:SF2">
    <property type="entry name" value="BIOTIN SYNTHASE, MITOCHONDRIAL"/>
    <property type="match status" value="1"/>
</dbReference>
<name>A0A126QY65_METOL</name>
<dbReference type="GO" id="GO:0004076">
    <property type="term" value="F:biotin synthase activity"/>
    <property type="evidence" value="ECO:0007669"/>
    <property type="project" value="InterPro"/>
</dbReference>
<keyword evidence="4" id="KW-0479">Metal-binding</keyword>
<dbReference type="SFLD" id="SFLDF00330">
    <property type="entry name" value="HMD_cofactor_maturase_(HmdB-li"/>
    <property type="match status" value="1"/>
</dbReference>
<dbReference type="GO" id="GO:0046872">
    <property type="term" value="F:metal ion binding"/>
    <property type="evidence" value="ECO:0007669"/>
    <property type="project" value="UniProtKB-KW"/>
</dbReference>
<keyword evidence="6" id="KW-0411">Iron-sulfur</keyword>
<evidence type="ECO:0000256" key="6">
    <source>
        <dbReference type="ARBA" id="ARBA00023014"/>
    </source>
</evidence>
<dbReference type="KEGG" id="mol:YLM1_0194"/>
<dbReference type="PROSITE" id="PS51918">
    <property type="entry name" value="RADICAL_SAM"/>
    <property type="match status" value="1"/>
</dbReference>
<dbReference type="InterPro" id="IPR002684">
    <property type="entry name" value="Biotin_synth/BioAB"/>
</dbReference>
<keyword evidence="2" id="KW-0004">4Fe-4S</keyword>
<keyword evidence="3" id="KW-0949">S-adenosyl-L-methionine</keyword>
<proteinExistence type="predicted"/>
<dbReference type="Pfam" id="PF06968">
    <property type="entry name" value="BATS"/>
    <property type="match status" value="1"/>
</dbReference>
<dbReference type="Pfam" id="PF04055">
    <property type="entry name" value="Radical_SAM"/>
    <property type="match status" value="1"/>
</dbReference>
<evidence type="ECO:0000256" key="2">
    <source>
        <dbReference type="ARBA" id="ARBA00022485"/>
    </source>
</evidence>
<dbReference type="GO" id="GO:0051537">
    <property type="term" value="F:2 iron, 2 sulfur cluster binding"/>
    <property type="evidence" value="ECO:0007669"/>
    <property type="project" value="TreeGrafter"/>
</dbReference>
<evidence type="ECO:0000313" key="9">
    <source>
        <dbReference type="EMBL" id="AMK14754.1"/>
    </source>
</evidence>
<dbReference type="NCBIfam" id="TIGR03957">
    <property type="entry name" value="rSAM_HmdB"/>
    <property type="match status" value="1"/>
</dbReference>
<gene>
    <name evidence="9" type="ORF">YLM1_0194</name>
</gene>
<dbReference type="SFLD" id="SFLDG01279">
    <property type="entry name" value="HMD_cofactor_maturase_(HmdB-li"/>
    <property type="match status" value="1"/>
</dbReference>
<evidence type="ECO:0000256" key="1">
    <source>
        <dbReference type="ARBA" id="ARBA00001966"/>
    </source>
</evidence>
<dbReference type="InterPro" id="IPR013785">
    <property type="entry name" value="Aldolase_TIM"/>
</dbReference>
<reference evidence="9 10" key="1">
    <citation type="journal article" date="2016" name="Genome Announc.">
        <title>Draft Genome Sequence of the Rumen Methanogen Methanobrevibacter olleyae YLM1.</title>
        <authorList>
            <person name="Kelly W.J."/>
            <person name="Li D."/>
            <person name="Lambie S.C."/>
            <person name="Cox F."/>
            <person name="Attwood G.T."/>
            <person name="Altermann E."/>
            <person name="Leahy S.C."/>
        </authorList>
    </citation>
    <scope>NUCLEOTIDE SEQUENCE [LARGE SCALE GENOMIC DNA]</scope>
    <source>
        <strain evidence="9 10">YLM1</strain>
    </source>
</reference>
<dbReference type="GeneID" id="28488488"/>
<dbReference type="CDD" id="cd01335">
    <property type="entry name" value="Radical_SAM"/>
    <property type="match status" value="1"/>
</dbReference>
<dbReference type="InterPro" id="IPR006638">
    <property type="entry name" value="Elp3/MiaA/NifB-like_rSAM"/>
</dbReference>
<sequence>MIEAILEKAKNREKLSKNELIQLFEIDDDDENLKKLYKIASDIRNECSDMIKLTSTIHLTNKCQVQPRCKYCGFAAKTSSIGYYDAFYRSDDEIRDVAICVEKSGIPRISCSGGHGYRGKQAINATKIVKGETSLEILVNVGADLTQDAIDELKKYNVDTICCNLETINEEIFNFVKPGEKLFNRINICKMVSDRGVGLSSGLLIGIGESYEDRVNHLLFLRAFDSLEEIPIMGFNPYVNTPMESYPPCSIEEQLKTIAITRIIYPHIRITVPTPTIGPKNVELPLIAGANNLATVIPEDYPLFVKGVGSPDYGNLDEVISVVEDLGLEVQLHA</sequence>
<dbReference type="SMART" id="SM00729">
    <property type="entry name" value="Elp3"/>
    <property type="match status" value="1"/>
</dbReference>
<dbReference type="GO" id="GO:0051539">
    <property type="term" value="F:4 iron, 4 sulfur cluster binding"/>
    <property type="evidence" value="ECO:0007669"/>
    <property type="project" value="UniProtKB-KW"/>
</dbReference>
<dbReference type="SFLD" id="SFLDS00029">
    <property type="entry name" value="Radical_SAM"/>
    <property type="match status" value="1"/>
</dbReference>
<protein>
    <submittedName>
        <fullName evidence="9">BioB family protein HcgA</fullName>
    </submittedName>
</protein>